<dbReference type="PANTHER" id="PTHR24193">
    <property type="entry name" value="ANKYRIN REPEAT PROTEIN"/>
    <property type="match status" value="1"/>
</dbReference>
<gene>
    <name evidence="5" type="ORF">Q9L58_008817</name>
</gene>
<evidence type="ECO:0000256" key="3">
    <source>
        <dbReference type="PROSITE-ProRule" id="PRU00023"/>
    </source>
</evidence>
<protein>
    <recommendedName>
        <fullName evidence="7">Ankyrin repeat protein</fullName>
    </recommendedName>
</protein>
<feature type="repeat" description="ANK" evidence="3">
    <location>
        <begin position="122"/>
        <end position="154"/>
    </location>
</feature>
<comment type="caution">
    <text evidence="5">The sequence shown here is derived from an EMBL/GenBank/DDBJ whole genome shotgun (WGS) entry which is preliminary data.</text>
</comment>
<feature type="repeat" description="ANK" evidence="3">
    <location>
        <begin position="638"/>
        <end position="670"/>
    </location>
</feature>
<organism evidence="5 6">
    <name type="scientific">Discina gigas</name>
    <dbReference type="NCBI Taxonomy" id="1032678"/>
    <lineage>
        <taxon>Eukaryota</taxon>
        <taxon>Fungi</taxon>
        <taxon>Dikarya</taxon>
        <taxon>Ascomycota</taxon>
        <taxon>Pezizomycotina</taxon>
        <taxon>Pezizomycetes</taxon>
        <taxon>Pezizales</taxon>
        <taxon>Discinaceae</taxon>
        <taxon>Discina</taxon>
    </lineage>
</organism>
<dbReference type="PROSITE" id="PS50297">
    <property type="entry name" value="ANK_REP_REGION"/>
    <property type="match status" value="16"/>
</dbReference>
<evidence type="ECO:0000313" key="6">
    <source>
        <dbReference type="Proteomes" id="UP001447188"/>
    </source>
</evidence>
<feature type="repeat" description="ANK" evidence="3">
    <location>
        <begin position="332"/>
        <end position="364"/>
    </location>
</feature>
<dbReference type="SUPFAM" id="SSF48403">
    <property type="entry name" value="Ankyrin repeat"/>
    <property type="match status" value="2"/>
</dbReference>
<keyword evidence="1" id="KW-0677">Repeat</keyword>
<proteinExistence type="predicted"/>
<feature type="repeat" description="ANK" evidence="3">
    <location>
        <begin position="541"/>
        <end position="573"/>
    </location>
</feature>
<feature type="region of interest" description="Disordered" evidence="4">
    <location>
        <begin position="1159"/>
        <end position="1216"/>
    </location>
</feature>
<feature type="repeat" description="ANK" evidence="3">
    <location>
        <begin position="576"/>
        <end position="602"/>
    </location>
</feature>
<keyword evidence="6" id="KW-1185">Reference proteome</keyword>
<feature type="repeat" description="ANK" evidence="3">
    <location>
        <begin position="402"/>
        <end position="434"/>
    </location>
</feature>
<dbReference type="InterPro" id="IPR050663">
    <property type="entry name" value="Ankyrin-SOCS_Box"/>
</dbReference>
<evidence type="ECO:0000256" key="1">
    <source>
        <dbReference type="ARBA" id="ARBA00022737"/>
    </source>
</evidence>
<dbReference type="InterPro" id="IPR002110">
    <property type="entry name" value="Ankyrin_rpt"/>
</dbReference>
<evidence type="ECO:0000313" key="5">
    <source>
        <dbReference type="EMBL" id="KAL0632297.1"/>
    </source>
</evidence>
<evidence type="ECO:0000256" key="2">
    <source>
        <dbReference type="ARBA" id="ARBA00023043"/>
    </source>
</evidence>
<dbReference type="SMART" id="SM00248">
    <property type="entry name" value="ANK"/>
    <property type="match status" value="19"/>
</dbReference>
<feature type="compositionally biased region" description="Basic and acidic residues" evidence="4">
    <location>
        <begin position="1204"/>
        <end position="1216"/>
    </location>
</feature>
<feature type="repeat" description="ANK" evidence="3">
    <location>
        <begin position="702"/>
        <end position="734"/>
    </location>
</feature>
<dbReference type="Pfam" id="PF13857">
    <property type="entry name" value="Ank_5"/>
    <property type="match status" value="1"/>
</dbReference>
<sequence length="1216" mass="126508">MNPQTTKLPTSTALALANAPDLPSPSLDQTAHSVINRALRYASSLGHTATVLTLLHDGARPTSREPCPLWKRAGRPATCASCAAGTCDATALQIASRAGHTKVVSLLISAGADINALPNRNYGRTALQGAAGGGHREVISLLLEAGANVDAPPAEYAGRTALQAAAEGGHGDIVVALLEAGASVNEPPTWDHGRNALQAAAGCGWGDVVAILLKEGAKVDAFPALHNGRTALQGAAEGGYVDVVAILLEAGADINAAAGAGGGKEALQAAAGGGHVEIVVTLLEAGADVDGLRKVGLQSTAFQAASGSGYPAIMAILLKAGANINAPAAGQGGRTALQAAAEGGHTEIVLSLINDHADINAPPVWTGGRTALQAAAGSGHAGIVSILLDAGANVEELPASYSGRTALQAAAEGGYTEIVSVLLGAGANVDGPPAGCDGRTAIRAAAENGHARVVVILLNAGSNLDATSGDNGRTALQAAAENGHAGIVSILHGAGADVNAPPGKGEGRTALQAAAGRGHVRIMAFLIKAGANVEAVPVSSGGRTALQAAAENGHGDAVKMLLKAGAILDCVPAEIYGRTALQGASGNGHAEIVKTLLVSGANPLAPPSADRGMTALEAAGEGGHTGIILMLLPASTKAGATPIHTAAERGYSHAVELLLDTGVDIDTRDTHGRTSLILGIASPILVSLLLTRGASTHFRGLNGSTALHYAIRGLHMESAIHLINSGANLESPDHENRKPLDIVLHELEPSPISTRLINALLERGCDIGRRDIGSWRAALLISNVGVMVISEAPGATESDPPRGGIHRWPSITMNHVQRSPSLPHLDVNSGLNTPFIRSLSASRNELLIPIRDHPQSVPLPPGRSITGSLVEWLWLALDGDSKATGRSLSAIGDLVMTTDTKLMLSCYVGFEFLKPVLGPEGQSKSNPQGHAFQTVIEKSEISWTMRKSRNNLDTDSNLPNTSGVNVSPFFRSADFRSTLDIGWIPENGVDFFTLFIINLRKKWRALFDEADSHIYLNRAILGFKRAQPTAVTNYLMADAEQWSNFRVLLRTHSRLATGLVKDFQEHGYLREEVEFAGRVENQKKKEGSADVSGIDRLLEEITRMGSEGEAAITKLYERTKEMIELEYHLVSICEAPTPTIMGISMKRIRNVIFDGKAEEGRSTVGGSKDGSLRRWWKTTGRGHPEDSAGGGSKHVPVRSTTEGPKAHKGDDKQSKS</sequence>
<evidence type="ECO:0008006" key="7">
    <source>
        <dbReference type="Google" id="ProtNLM"/>
    </source>
</evidence>
<dbReference type="EMBL" id="JBBBZM010000176">
    <property type="protein sequence ID" value="KAL0632297.1"/>
    <property type="molecule type" value="Genomic_DNA"/>
</dbReference>
<feature type="repeat" description="ANK" evidence="3">
    <location>
        <begin position="506"/>
        <end position="538"/>
    </location>
</feature>
<feature type="repeat" description="ANK" evidence="3">
    <location>
        <begin position="192"/>
        <end position="224"/>
    </location>
</feature>
<dbReference type="PANTHER" id="PTHR24193:SF121">
    <property type="entry name" value="ADA2A-CONTAINING COMPLEX COMPONENT 3, ISOFORM D"/>
    <property type="match status" value="1"/>
</dbReference>
<feature type="repeat" description="ANK" evidence="3">
    <location>
        <begin position="471"/>
        <end position="503"/>
    </location>
</feature>
<dbReference type="Proteomes" id="UP001447188">
    <property type="component" value="Unassembled WGS sequence"/>
</dbReference>
<feature type="repeat" description="ANK" evidence="3">
    <location>
        <begin position="262"/>
        <end position="294"/>
    </location>
</feature>
<evidence type="ECO:0000256" key="4">
    <source>
        <dbReference type="SAM" id="MobiDB-lite"/>
    </source>
</evidence>
<feature type="repeat" description="ANK" evidence="3">
    <location>
        <begin position="87"/>
        <end position="119"/>
    </location>
</feature>
<feature type="repeat" description="ANK" evidence="3">
    <location>
        <begin position="367"/>
        <end position="399"/>
    </location>
</feature>
<keyword evidence="2 3" id="KW-0040">ANK repeat</keyword>
<dbReference type="Gene3D" id="1.25.40.20">
    <property type="entry name" value="Ankyrin repeat-containing domain"/>
    <property type="match status" value="7"/>
</dbReference>
<dbReference type="PRINTS" id="PR01415">
    <property type="entry name" value="ANKYRIN"/>
</dbReference>
<reference evidence="5 6" key="1">
    <citation type="submission" date="2024-02" db="EMBL/GenBank/DDBJ databases">
        <title>Discinaceae phylogenomics.</title>
        <authorList>
            <person name="Dirks A.C."/>
            <person name="James T.Y."/>
        </authorList>
    </citation>
    <scope>NUCLEOTIDE SEQUENCE [LARGE SCALE GENOMIC DNA]</scope>
    <source>
        <strain evidence="5 6">ACD0624</strain>
    </source>
</reference>
<dbReference type="InterPro" id="IPR036770">
    <property type="entry name" value="Ankyrin_rpt-contain_sf"/>
</dbReference>
<feature type="repeat" description="ANK" evidence="3">
    <location>
        <begin position="437"/>
        <end position="469"/>
    </location>
</feature>
<dbReference type="Pfam" id="PF12796">
    <property type="entry name" value="Ank_2"/>
    <property type="match status" value="6"/>
</dbReference>
<name>A0ABR3G8M0_9PEZI</name>
<feature type="repeat" description="ANK" evidence="3">
    <location>
        <begin position="157"/>
        <end position="189"/>
    </location>
</feature>
<feature type="repeat" description="ANK" evidence="3">
    <location>
        <begin position="227"/>
        <end position="259"/>
    </location>
</feature>
<dbReference type="Pfam" id="PF00023">
    <property type="entry name" value="Ank"/>
    <property type="match status" value="2"/>
</dbReference>
<accession>A0ABR3G8M0</accession>
<dbReference type="PROSITE" id="PS50088">
    <property type="entry name" value="ANK_REPEAT"/>
    <property type="match status" value="16"/>
</dbReference>